<dbReference type="PROSITE" id="PS51384">
    <property type="entry name" value="FAD_FR"/>
    <property type="match status" value="1"/>
</dbReference>
<keyword evidence="15" id="KW-1185">Reference proteome</keyword>
<dbReference type="PROSITE" id="PS50222">
    <property type="entry name" value="EF_HAND_2"/>
    <property type="match status" value="4"/>
</dbReference>
<dbReference type="FunCoup" id="A0A139WFK1">
    <property type="interactions" value="57"/>
</dbReference>
<keyword evidence="8" id="KW-0560">Oxidoreductase</keyword>
<feature type="compositionally biased region" description="Polar residues" evidence="10">
    <location>
        <begin position="698"/>
        <end position="708"/>
    </location>
</feature>
<dbReference type="SUPFAM" id="SSF63380">
    <property type="entry name" value="Riboflavin synthase domain-like"/>
    <property type="match status" value="1"/>
</dbReference>
<sequence length="1167" mass="134501">MEEASGPRPPGVGTPDDGSVGEKAAERLAVRRKSFVPMSSMEEENLRERLHQAQLKQCSQIVCAEQKYTRDTFRRLFQGKELLEQLFKLFDQDRDQCLPQENWIEFLKQRLTDEKQIDFAEQLESVAFCLCGDEPIHLEQFNQIFNAKGIVDKLFRLIDRDNSGIITSESIMEFLATITNTRPRTGFDKGSLDRLEQLFRQTVGNEKEIKREDFKKIVISKNPFFTERVFQIFDSDNSGSISLQEFLDAMHQFAGKSPDDKIRFLFKVYDLDGDGLIQHKELQHVMRACMEENGMQFSEEQIDDLTVAMFEDADTNNRGAITYEALKNQLEKHGGLLENLSISIDRWLVPPNTQNQPDSLVRKLMAMKPYQLTKPYVKNNYVYLIFLAGYLIVNAALFISRAIEYRDKNWYTIFARACGQCLNFNCMFVLVLMLRQCITFLRTRGYSSMLPLDQHIYFHKLTGMFIFGYSVLHTIMHVCNFSLVVVDSPINVKNLTVNEWLFTNKPQIFGLVPGLANPTGFALLFILLIMFVCSQAFVRRGGCFEVFYWTHLLYVPFWILVILHGPNFWKWFILPGCVYAIERIMRLVSMKSERGKTYISSGLLLPSKVTHLVIKRPLQFDFHPGDYVFVNIPAIAKYEWHPFTISSAPEQEDYMWLHIRGVGQWTNRLYEYFEKEQEKLHNGDIPPHNPPSAKKRLSNGSIDNNNQNPLKKIQATITRTLSNRDSNRKPGVQLVGFSNETFQDDSNKKPAESDFNRASCSNTDLTAYSPRPKKMTSDKKLHRLLFTEKAPLEKSLSMPDIQTKAKKRERLLVLKEYMRSESEKSFDECQIRRARLQSLGLAYLSPQNKSLAQSFRYMRNKPTIIAFKTPSLENCEQRDSSSSLGSVGRQVSALSFSSSPEKQAEEGRAGFRTDFSPGTVPLKPMNYPVGKPLEPIFEKATPHDSDEELRERILRDLPVGAGTEIYLDGPYGAPSSHIFRAQHAVLIATGIGVTPFASILQSIMHRYWKARHSCPRCKFSWASEIPPTVMNLRKVDFFWINRNQRSFEWFVNLLSQLEIEQAELGGAMERFLEMHMYITSALQKTDMKAVGLQLALDLLHEKEKRDLITGLKTRTNAGRPNWDKVFKQIQDQKKGKVTVFYCGPPQLARIIRVKCDQYGFSFRKEVF</sequence>
<evidence type="ECO:0000256" key="9">
    <source>
        <dbReference type="ARBA" id="ARBA00023136"/>
    </source>
</evidence>
<feature type="compositionally biased region" description="Basic and acidic residues" evidence="10">
    <location>
        <begin position="745"/>
        <end position="755"/>
    </location>
</feature>
<feature type="transmembrane region" description="Helical" evidence="11">
    <location>
        <begin position="422"/>
        <end position="441"/>
    </location>
</feature>
<feature type="transmembrane region" description="Helical" evidence="11">
    <location>
        <begin position="546"/>
        <end position="565"/>
    </location>
</feature>
<evidence type="ECO:0000313" key="14">
    <source>
        <dbReference type="EMBL" id="KYB26760.1"/>
    </source>
</evidence>
<feature type="transmembrane region" description="Helical" evidence="11">
    <location>
        <begin position="461"/>
        <end position="486"/>
    </location>
</feature>
<keyword evidence="6" id="KW-0521">NADP</keyword>
<dbReference type="Gene3D" id="3.40.50.80">
    <property type="entry name" value="Nucleotide-binding domain of ferredoxin-NADP reductase (FNR) module"/>
    <property type="match status" value="1"/>
</dbReference>
<dbReference type="PANTHER" id="PTHR11972">
    <property type="entry name" value="NADPH OXIDASE"/>
    <property type="match status" value="1"/>
</dbReference>
<evidence type="ECO:0000256" key="3">
    <source>
        <dbReference type="ARBA" id="ARBA00022692"/>
    </source>
</evidence>
<keyword evidence="5" id="KW-0106">Calcium</keyword>
<dbReference type="Pfam" id="PF08022">
    <property type="entry name" value="FAD_binding_8"/>
    <property type="match status" value="1"/>
</dbReference>
<keyword evidence="4" id="KW-0274">FAD</keyword>
<dbReference type="InterPro" id="IPR013130">
    <property type="entry name" value="Fe3_Rdtase_TM_dom"/>
</dbReference>
<dbReference type="FunFam" id="3.40.50.80:FF:000012">
    <property type="entry name" value="NADPH oxidase, isoform B"/>
    <property type="match status" value="1"/>
</dbReference>
<dbReference type="GO" id="GO:0005886">
    <property type="term" value="C:plasma membrane"/>
    <property type="evidence" value="ECO:0000318"/>
    <property type="project" value="GO_Central"/>
</dbReference>
<dbReference type="OMA" id="FSWASEI"/>
<evidence type="ECO:0000313" key="15">
    <source>
        <dbReference type="Proteomes" id="UP000007266"/>
    </source>
</evidence>
<evidence type="ECO:0000256" key="11">
    <source>
        <dbReference type="SAM" id="Phobius"/>
    </source>
</evidence>
<evidence type="ECO:0000256" key="6">
    <source>
        <dbReference type="ARBA" id="ARBA00022857"/>
    </source>
</evidence>
<evidence type="ECO:0000256" key="7">
    <source>
        <dbReference type="ARBA" id="ARBA00022989"/>
    </source>
</evidence>
<reference evidence="14 15" key="2">
    <citation type="journal article" date="2010" name="Nucleic Acids Res.">
        <title>BeetleBase in 2010: revisions to provide comprehensive genomic information for Tribolium castaneum.</title>
        <authorList>
            <person name="Kim H.S."/>
            <person name="Murphy T."/>
            <person name="Xia J."/>
            <person name="Caragea D."/>
            <person name="Park Y."/>
            <person name="Beeman R.W."/>
            <person name="Lorenzen M.D."/>
            <person name="Butcher S."/>
            <person name="Manak J.R."/>
            <person name="Brown S.J."/>
        </authorList>
    </citation>
    <scope>NUCLEOTIDE SEQUENCE [LARGE SCALE GENOMIC DNA]</scope>
    <source>
        <strain evidence="14 15">Georgia GA2</strain>
    </source>
</reference>
<dbReference type="CDD" id="cd00051">
    <property type="entry name" value="EFh"/>
    <property type="match status" value="3"/>
</dbReference>
<dbReference type="InterPro" id="IPR013121">
    <property type="entry name" value="Fe_red_NAD-bd_6"/>
</dbReference>
<gene>
    <name evidence="14" type="primary">AUGUSTUS-3.0.2_33657</name>
    <name evidence="14" type="ORF">TcasGA2_TC033657</name>
</gene>
<dbReference type="InterPro" id="IPR017938">
    <property type="entry name" value="Riboflavin_synthase-like_b-brl"/>
</dbReference>
<dbReference type="InParanoid" id="A0A139WFK1"/>
<keyword evidence="7 11" id="KW-1133">Transmembrane helix</keyword>
<dbReference type="EMBL" id="KQ971352">
    <property type="protein sequence ID" value="KYB26760.1"/>
    <property type="molecule type" value="Genomic_DNA"/>
</dbReference>
<keyword evidence="3 11" id="KW-0812">Transmembrane</keyword>
<dbReference type="GO" id="GO:0042554">
    <property type="term" value="P:superoxide anion generation"/>
    <property type="evidence" value="ECO:0000318"/>
    <property type="project" value="GO_Central"/>
</dbReference>
<evidence type="ECO:0000256" key="5">
    <source>
        <dbReference type="ARBA" id="ARBA00022837"/>
    </source>
</evidence>
<dbReference type="GO" id="GO:0016175">
    <property type="term" value="F:superoxide-generating NAD(P)H oxidase activity"/>
    <property type="evidence" value="ECO:0000318"/>
    <property type="project" value="GO_Central"/>
</dbReference>
<feature type="transmembrane region" description="Helical" evidence="11">
    <location>
        <begin position="381"/>
        <end position="402"/>
    </location>
</feature>
<evidence type="ECO:0000259" key="13">
    <source>
        <dbReference type="PROSITE" id="PS51384"/>
    </source>
</evidence>
<organism evidence="14 15">
    <name type="scientific">Tribolium castaneum</name>
    <name type="common">Red flour beetle</name>
    <dbReference type="NCBI Taxonomy" id="7070"/>
    <lineage>
        <taxon>Eukaryota</taxon>
        <taxon>Metazoa</taxon>
        <taxon>Ecdysozoa</taxon>
        <taxon>Arthropoda</taxon>
        <taxon>Hexapoda</taxon>
        <taxon>Insecta</taxon>
        <taxon>Pterygota</taxon>
        <taxon>Neoptera</taxon>
        <taxon>Endopterygota</taxon>
        <taxon>Coleoptera</taxon>
        <taxon>Polyphaga</taxon>
        <taxon>Cucujiformia</taxon>
        <taxon>Tenebrionidae</taxon>
        <taxon>Tenebrionidae incertae sedis</taxon>
        <taxon>Tribolium</taxon>
    </lineage>
</organism>
<dbReference type="Pfam" id="PF13499">
    <property type="entry name" value="EF-hand_7"/>
    <property type="match status" value="1"/>
</dbReference>
<dbReference type="SFLD" id="SFLDG01169">
    <property type="entry name" value="NADPH_oxidase_subgroup_(NOX)"/>
    <property type="match status" value="1"/>
</dbReference>
<dbReference type="GO" id="GO:0043020">
    <property type="term" value="C:NADPH oxidase complex"/>
    <property type="evidence" value="ECO:0000318"/>
    <property type="project" value="GO_Central"/>
</dbReference>
<dbReference type="FunFam" id="2.40.30.10:FF:000056">
    <property type="entry name" value="NADPH oxidase 5"/>
    <property type="match status" value="1"/>
</dbReference>
<dbReference type="GO" id="GO:0005509">
    <property type="term" value="F:calcium ion binding"/>
    <property type="evidence" value="ECO:0007669"/>
    <property type="project" value="InterPro"/>
</dbReference>
<dbReference type="Pfam" id="PF01794">
    <property type="entry name" value="Ferric_reduct"/>
    <property type="match status" value="1"/>
</dbReference>
<evidence type="ECO:0008006" key="16">
    <source>
        <dbReference type="Google" id="ProtNLM"/>
    </source>
</evidence>
<dbReference type="GO" id="GO:0006952">
    <property type="term" value="P:defense response"/>
    <property type="evidence" value="ECO:0000318"/>
    <property type="project" value="GO_Central"/>
</dbReference>
<evidence type="ECO:0000259" key="12">
    <source>
        <dbReference type="PROSITE" id="PS50222"/>
    </source>
</evidence>
<dbReference type="InterPro" id="IPR013112">
    <property type="entry name" value="FAD-bd_8"/>
</dbReference>
<feature type="compositionally biased region" description="Basic and acidic residues" evidence="10">
    <location>
        <begin position="902"/>
        <end position="911"/>
    </location>
</feature>
<dbReference type="Gene3D" id="2.40.30.10">
    <property type="entry name" value="Translation factors"/>
    <property type="match status" value="1"/>
</dbReference>
<dbReference type="InterPro" id="IPR002048">
    <property type="entry name" value="EF_hand_dom"/>
</dbReference>
<evidence type="ECO:0000256" key="2">
    <source>
        <dbReference type="ARBA" id="ARBA00022630"/>
    </source>
</evidence>
<feature type="domain" description="EF-hand" evidence="12">
    <location>
        <begin position="257"/>
        <end position="292"/>
    </location>
</feature>
<dbReference type="Gene3D" id="1.10.238.10">
    <property type="entry name" value="EF-hand"/>
    <property type="match status" value="2"/>
</dbReference>
<accession>A0A139WFK1</accession>
<dbReference type="InterPro" id="IPR039261">
    <property type="entry name" value="FNR_nucleotide-bd"/>
</dbReference>
<feature type="domain" description="EF-hand" evidence="12">
    <location>
        <begin position="146"/>
        <end position="181"/>
    </location>
</feature>
<dbReference type="PANTHER" id="PTHR11972:SF58">
    <property type="entry name" value="NADPH OXIDASE 5"/>
    <property type="match status" value="1"/>
</dbReference>
<feature type="transmembrane region" description="Helical" evidence="11">
    <location>
        <begin position="506"/>
        <end position="534"/>
    </location>
</feature>
<proteinExistence type="predicted"/>
<dbReference type="SMART" id="SM00054">
    <property type="entry name" value="EFh"/>
    <property type="match status" value="5"/>
</dbReference>
<dbReference type="CDD" id="cd06186">
    <property type="entry name" value="NOX_Duox_like_FAD_NADP"/>
    <property type="match status" value="2"/>
</dbReference>
<feature type="region of interest" description="Disordered" evidence="10">
    <location>
        <begin position="680"/>
        <end position="708"/>
    </location>
</feature>
<keyword evidence="9 11" id="KW-0472">Membrane</keyword>
<feature type="domain" description="FAD-binding FR-type" evidence="13">
    <location>
        <begin position="580"/>
        <end position="698"/>
    </location>
</feature>
<dbReference type="InterPro" id="IPR017927">
    <property type="entry name" value="FAD-bd_FR_type"/>
</dbReference>
<evidence type="ECO:0000256" key="4">
    <source>
        <dbReference type="ARBA" id="ARBA00022827"/>
    </source>
</evidence>
<dbReference type="InterPro" id="IPR018247">
    <property type="entry name" value="EF_Hand_1_Ca_BS"/>
</dbReference>
<comment type="subcellular location">
    <subcellularLocation>
        <location evidence="1">Membrane</location>
        <topology evidence="1">Multi-pass membrane protein</topology>
    </subcellularLocation>
</comment>
<keyword evidence="2" id="KW-0285">Flavoprotein</keyword>
<evidence type="ECO:0000256" key="10">
    <source>
        <dbReference type="SAM" id="MobiDB-lite"/>
    </source>
</evidence>
<dbReference type="Pfam" id="PF08030">
    <property type="entry name" value="NAD_binding_6"/>
    <property type="match status" value="1"/>
</dbReference>
<dbReference type="SUPFAM" id="SSF47473">
    <property type="entry name" value="EF-hand"/>
    <property type="match status" value="2"/>
</dbReference>
<dbReference type="PROSITE" id="PS00018">
    <property type="entry name" value="EF_HAND_1"/>
    <property type="match status" value="2"/>
</dbReference>
<dbReference type="KEGG" id="tca:661099"/>
<feature type="region of interest" description="Disordered" evidence="10">
    <location>
        <begin position="894"/>
        <end position="915"/>
    </location>
</feature>
<dbReference type="eggNOG" id="KOG0039">
    <property type="taxonomic scope" value="Eukaryota"/>
</dbReference>
<evidence type="ECO:0000256" key="1">
    <source>
        <dbReference type="ARBA" id="ARBA00004141"/>
    </source>
</evidence>
<feature type="domain" description="EF-hand" evidence="12">
    <location>
        <begin position="78"/>
        <end position="113"/>
    </location>
</feature>
<dbReference type="OrthoDB" id="167398at2759"/>
<feature type="region of interest" description="Disordered" evidence="10">
    <location>
        <begin position="738"/>
        <end position="758"/>
    </location>
</feature>
<protein>
    <recommendedName>
        <fullName evidence="16">NADPH oxidase 5</fullName>
    </recommendedName>
</protein>
<dbReference type="FunFam" id="1.10.238.10:FF:000258">
    <property type="entry name" value="NADPH oxidase, isoform B"/>
    <property type="match status" value="1"/>
</dbReference>
<dbReference type="Proteomes" id="UP000007266">
    <property type="component" value="Linkage group 7"/>
</dbReference>
<dbReference type="AlphaFoldDB" id="A0A139WFK1"/>
<dbReference type="STRING" id="7070.A0A139WFK1"/>
<reference evidence="14 15" key="1">
    <citation type="journal article" date="2008" name="Nature">
        <title>The genome of the model beetle and pest Tribolium castaneum.</title>
        <authorList>
            <consortium name="Tribolium Genome Sequencing Consortium"/>
            <person name="Richards S."/>
            <person name="Gibbs R.A."/>
            <person name="Weinstock G.M."/>
            <person name="Brown S.J."/>
            <person name="Denell R."/>
            <person name="Beeman R.W."/>
            <person name="Gibbs R."/>
            <person name="Beeman R.W."/>
            <person name="Brown S.J."/>
            <person name="Bucher G."/>
            <person name="Friedrich M."/>
            <person name="Grimmelikhuijzen C.J."/>
            <person name="Klingler M."/>
            <person name="Lorenzen M."/>
            <person name="Richards S."/>
            <person name="Roth S."/>
            <person name="Schroder R."/>
            <person name="Tautz D."/>
            <person name="Zdobnov E.M."/>
            <person name="Muzny D."/>
            <person name="Gibbs R.A."/>
            <person name="Weinstock G.M."/>
            <person name="Attaway T."/>
            <person name="Bell S."/>
            <person name="Buhay C.J."/>
            <person name="Chandrabose M.N."/>
            <person name="Chavez D."/>
            <person name="Clerk-Blankenburg K.P."/>
            <person name="Cree A."/>
            <person name="Dao M."/>
            <person name="Davis C."/>
            <person name="Chacko J."/>
            <person name="Dinh H."/>
            <person name="Dugan-Rocha S."/>
            <person name="Fowler G."/>
            <person name="Garner T.T."/>
            <person name="Garnes J."/>
            <person name="Gnirke A."/>
            <person name="Hawes A."/>
            <person name="Hernandez J."/>
            <person name="Hines S."/>
            <person name="Holder M."/>
            <person name="Hume J."/>
            <person name="Jhangiani S.N."/>
            <person name="Joshi V."/>
            <person name="Khan Z.M."/>
            <person name="Jackson L."/>
            <person name="Kovar C."/>
            <person name="Kowis A."/>
            <person name="Lee S."/>
            <person name="Lewis L.R."/>
            <person name="Margolis J."/>
            <person name="Morgan M."/>
            <person name="Nazareth L.V."/>
            <person name="Nguyen N."/>
            <person name="Okwuonu G."/>
            <person name="Parker D."/>
            <person name="Richards S."/>
            <person name="Ruiz S.J."/>
            <person name="Santibanez J."/>
            <person name="Savard J."/>
            <person name="Scherer S.E."/>
            <person name="Schneider B."/>
            <person name="Sodergren E."/>
            <person name="Tautz D."/>
            <person name="Vattahil S."/>
            <person name="Villasana D."/>
            <person name="White C.S."/>
            <person name="Wright R."/>
            <person name="Park Y."/>
            <person name="Beeman R.W."/>
            <person name="Lord J."/>
            <person name="Oppert B."/>
            <person name="Lorenzen M."/>
            <person name="Brown S."/>
            <person name="Wang L."/>
            <person name="Savard J."/>
            <person name="Tautz D."/>
            <person name="Richards S."/>
            <person name="Weinstock G."/>
            <person name="Gibbs R.A."/>
            <person name="Liu Y."/>
            <person name="Worley K."/>
            <person name="Weinstock G."/>
            <person name="Elsik C.G."/>
            <person name="Reese J.T."/>
            <person name="Elhaik E."/>
            <person name="Landan G."/>
            <person name="Graur D."/>
            <person name="Arensburger P."/>
            <person name="Atkinson P."/>
            <person name="Beeman R.W."/>
            <person name="Beidler J."/>
            <person name="Brown S.J."/>
            <person name="Demuth J.P."/>
            <person name="Drury D.W."/>
            <person name="Du Y.Z."/>
            <person name="Fujiwara H."/>
            <person name="Lorenzen M."/>
            <person name="Maselli V."/>
            <person name="Osanai M."/>
            <person name="Park Y."/>
            <person name="Robertson H.M."/>
            <person name="Tu Z."/>
            <person name="Wang J.J."/>
            <person name="Wang S."/>
            <person name="Richards S."/>
            <person name="Song H."/>
            <person name="Zhang L."/>
            <person name="Sodergren E."/>
            <person name="Werner D."/>
            <person name="Stanke M."/>
            <person name="Morgenstern B."/>
            <person name="Solovyev V."/>
            <person name="Kosarev P."/>
            <person name="Brown G."/>
            <person name="Chen H.C."/>
            <person name="Ermolaeva O."/>
            <person name="Hlavina W."/>
            <person name="Kapustin Y."/>
            <person name="Kiryutin B."/>
            <person name="Kitts P."/>
            <person name="Maglott D."/>
            <person name="Pruitt K."/>
            <person name="Sapojnikov V."/>
            <person name="Souvorov A."/>
            <person name="Mackey A.J."/>
            <person name="Waterhouse R.M."/>
            <person name="Wyder S."/>
            <person name="Zdobnov E.M."/>
            <person name="Zdobnov E.M."/>
            <person name="Wyder S."/>
            <person name="Kriventseva E.V."/>
            <person name="Kadowaki T."/>
            <person name="Bork P."/>
            <person name="Aranda M."/>
            <person name="Bao R."/>
            <person name="Beermann A."/>
            <person name="Berns N."/>
            <person name="Bolognesi R."/>
            <person name="Bonneton F."/>
            <person name="Bopp D."/>
            <person name="Brown S.J."/>
            <person name="Bucher G."/>
            <person name="Butts T."/>
            <person name="Chaumot A."/>
            <person name="Denell R.E."/>
            <person name="Ferrier D.E."/>
            <person name="Friedrich M."/>
            <person name="Gordon C.M."/>
            <person name="Jindra M."/>
            <person name="Klingler M."/>
            <person name="Lan Q."/>
            <person name="Lattorff H.M."/>
            <person name="Laudet V."/>
            <person name="von Levetsow C."/>
            <person name="Liu Z."/>
            <person name="Lutz R."/>
            <person name="Lynch J.A."/>
            <person name="da Fonseca R.N."/>
            <person name="Posnien N."/>
            <person name="Reuter R."/>
            <person name="Roth S."/>
            <person name="Savard J."/>
            <person name="Schinko J.B."/>
            <person name="Schmitt C."/>
            <person name="Schoppmeier M."/>
            <person name="Schroder R."/>
            <person name="Shippy T.D."/>
            <person name="Simonnet F."/>
            <person name="Marques-Souza H."/>
            <person name="Tautz D."/>
            <person name="Tomoyasu Y."/>
            <person name="Trauner J."/>
            <person name="Van der Zee M."/>
            <person name="Vervoort M."/>
            <person name="Wittkopp N."/>
            <person name="Wimmer E.A."/>
            <person name="Yang X."/>
            <person name="Jones A.K."/>
            <person name="Sattelle D.B."/>
            <person name="Ebert P.R."/>
            <person name="Nelson D."/>
            <person name="Scott J.G."/>
            <person name="Beeman R.W."/>
            <person name="Muthukrishnan S."/>
            <person name="Kramer K.J."/>
            <person name="Arakane Y."/>
            <person name="Beeman R.W."/>
            <person name="Zhu Q."/>
            <person name="Hogenkamp D."/>
            <person name="Dixit R."/>
            <person name="Oppert B."/>
            <person name="Jiang H."/>
            <person name="Zou Z."/>
            <person name="Marshall J."/>
            <person name="Elpidina E."/>
            <person name="Vinokurov K."/>
            <person name="Oppert C."/>
            <person name="Zou Z."/>
            <person name="Evans J."/>
            <person name="Lu Z."/>
            <person name="Zhao P."/>
            <person name="Sumathipala N."/>
            <person name="Altincicek B."/>
            <person name="Vilcinskas A."/>
            <person name="Williams M."/>
            <person name="Hultmark D."/>
            <person name="Hetru C."/>
            <person name="Jiang H."/>
            <person name="Grimmelikhuijzen C.J."/>
            <person name="Hauser F."/>
            <person name="Cazzamali G."/>
            <person name="Williamson M."/>
            <person name="Park Y."/>
            <person name="Li B."/>
            <person name="Tanaka Y."/>
            <person name="Predel R."/>
            <person name="Neupert S."/>
            <person name="Schachtner J."/>
            <person name="Verleyen P."/>
            <person name="Raible F."/>
            <person name="Bork P."/>
            <person name="Friedrich M."/>
            <person name="Walden K.K."/>
            <person name="Robertson H.M."/>
            <person name="Angeli S."/>
            <person name="Foret S."/>
            <person name="Bucher G."/>
            <person name="Schuetz S."/>
            <person name="Maleszka R."/>
            <person name="Wimmer E.A."/>
            <person name="Beeman R.W."/>
            <person name="Lorenzen M."/>
            <person name="Tomoyasu Y."/>
            <person name="Miller S.C."/>
            <person name="Grossmann D."/>
            <person name="Bucher G."/>
        </authorList>
    </citation>
    <scope>NUCLEOTIDE SEQUENCE [LARGE SCALE GENOMIC DNA]</scope>
    <source>
        <strain evidence="14 15">Georgia GA2</strain>
    </source>
</reference>
<dbReference type="SFLD" id="SFLDS00052">
    <property type="entry name" value="Ferric_Reductase_Domain"/>
    <property type="match status" value="1"/>
</dbReference>
<name>A0A139WFK1_TRICA</name>
<dbReference type="SUPFAM" id="SSF52343">
    <property type="entry name" value="Ferredoxin reductase-like, C-terminal NADP-linked domain"/>
    <property type="match status" value="1"/>
</dbReference>
<evidence type="ECO:0000256" key="8">
    <source>
        <dbReference type="ARBA" id="ARBA00023002"/>
    </source>
</evidence>
<feature type="region of interest" description="Disordered" evidence="10">
    <location>
        <begin position="1"/>
        <end position="24"/>
    </location>
</feature>
<dbReference type="InterPro" id="IPR050369">
    <property type="entry name" value="RBOH/FRE"/>
</dbReference>
<dbReference type="Pfam" id="PF13833">
    <property type="entry name" value="EF-hand_8"/>
    <property type="match status" value="1"/>
</dbReference>
<feature type="domain" description="EF-hand" evidence="12">
    <location>
        <begin position="221"/>
        <end position="256"/>
    </location>
</feature>
<dbReference type="InterPro" id="IPR011992">
    <property type="entry name" value="EF-hand-dom_pair"/>
</dbReference>